<keyword evidence="3" id="KW-1185">Reference proteome</keyword>
<name>A0A1I4WJ19_9GAMM</name>
<evidence type="ECO:0008006" key="4">
    <source>
        <dbReference type="Google" id="ProtNLM"/>
    </source>
</evidence>
<dbReference type="SUPFAM" id="SSF56935">
    <property type="entry name" value="Porins"/>
    <property type="match status" value="1"/>
</dbReference>
<evidence type="ECO:0000256" key="1">
    <source>
        <dbReference type="SAM" id="SignalP"/>
    </source>
</evidence>
<accession>A0A1I4WJ19</accession>
<evidence type="ECO:0000313" key="3">
    <source>
        <dbReference type="Proteomes" id="UP000198575"/>
    </source>
</evidence>
<feature type="signal peptide" evidence="1">
    <location>
        <begin position="1"/>
        <end position="18"/>
    </location>
</feature>
<dbReference type="EMBL" id="FOVF01000005">
    <property type="protein sequence ID" value="SFN13814.1"/>
    <property type="molecule type" value="Genomic_DNA"/>
</dbReference>
<protein>
    <recommendedName>
        <fullName evidence="4">Long-chain fatty acid transport protein</fullName>
    </recommendedName>
</protein>
<dbReference type="AlphaFoldDB" id="A0A1I4WJ19"/>
<keyword evidence="1" id="KW-0732">Signal</keyword>
<gene>
    <name evidence="2" type="ORF">SAMN05216289_10586</name>
</gene>
<dbReference type="Proteomes" id="UP000198575">
    <property type="component" value="Unassembled WGS sequence"/>
</dbReference>
<dbReference type="STRING" id="578942.SAMN05216289_10586"/>
<sequence length="385" mass="41025">MGALGVMLTLPISFSAIAAPPPGVSPRVAIAPSTEAGVPQRWRNYALASITPAFTWAPAVKTAPPQVTDDPAGDTASVSTLYSFGGSSAGTLNLSVAHSLVDGRAPALASPRLDVRSELPGSGLRRTVIAPSYVSRWGDSGMFGVTAVLAYQRFVSLGMGESALRDGIPLWPVVPGESSYGAGVRLDVGDQLTSRLSWGAAYQSRVNMDALNSLRGVYSDPGQFDIPSSASVGVSYALTPALSFDIGVQRVMYSEVTPFTSPALPRRFLALLGSGASPVFAWQDLNVYSAGWTWRNDSFGNLELRYTTRQQPSPTSSLLRTALESTPADRTMAFGYSRDTGPQSTLSLQAVYSSAPYFLGLPNYRSADRVTGNRVEYEAAWAWRF</sequence>
<organism evidence="2 3">
    <name type="scientific">Dokdonella immobilis</name>
    <dbReference type="NCBI Taxonomy" id="578942"/>
    <lineage>
        <taxon>Bacteria</taxon>
        <taxon>Pseudomonadati</taxon>
        <taxon>Pseudomonadota</taxon>
        <taxon>Gammaproteobacteria</taxon>
        <taxon>Lysobacterales</taxon>
        <taxon>Rhodanobacteraceae</taxon>
        <taxon>Dokdonella</taxon>
    </lineage>
</organism>
<proteinExistence type="predicted"/>
<reference evidence="2 3" key="1">
    <citation type="submission" date="2016-10" db="EMBL/GenBank/DDBJ databases">
        <authorList>
            <person name="de Groot N.N."/>
        </authorList>
    </citation>
    <scope>NUCLEOTIDE SEQUENCE [LARGE SCALE GENOMIC DNA]</scope>
    <source>
        <strain evidence="2 3">CGMCC 1.7659</strain>
    </source>
</reference>
<dbReference type="Gene3D" id="2.40.160.60">
    <property type="entry name" value="Outer membrane protein transport protein (OMPP1/FadL/TodX)"/>
    <property type="match status" value="1"/>
</dbReference>
<evidence type="ECO:0000313" key="2">
    <source>
        <dbReference type="EMBL" id="SFN13814.1"/>
    </source>
</evidence>
<feature type="chain" id="PRO_5011607199" description="Long-chain fatty acid transport protein" evidence="1">
    <location>
        <begin position="19"/>
        <end position="385"/>
    </location>
</feature>